<proteinExistence type="predicted"/>
<comment type="subcellular location">
    <subcellularLocation>
        <location evidence="1">Membrane</location>
    </subcellularLocation>
</comment>
<feature type="transmembrane region" description="Helical" evidence="5">
    <location>
        <begin position="48"/>
        <end position="69"/>
    </location>
</feature>
<reference evidence="6 7" key="1">
    <citation type="journal article" date="2014" name="Genome Announc.">
        <title>Whole-Genome Sequence of Serratia symbiotica Strain CWBI-2.3T, a Free-Living Symbiont of the Black Bean Aphid Aphis fabae.</title>
        <authorList>
            <person name="Foray V."/>
            <person name="Grigorescu A.S."/>
            <person name="Sabri A."/>
            <person name="Haubruge E."/>
            <person name="Lognay G."/>
            <person name="Francis F."/>
            <person name="Fauconnier M.L."/>
            <person name="Hance T."/>
            <person name="Thonart P."/>
        </authorList>
    </citation>
    <scope>NUCLEOTIDE SEQUENCE [LARGE SCALE GENOMIC DNA]</scope>
    <source>
        <strain evidence="6">CWBI-2.3</strain>
        <plasmid evidence="6 7">pSsAf2.3-1</plasmid>
    </source>
</reference>
<evidence type="ECO:0000313" key="7">
    <source>
        <dbReference type="Proteomes" id="UP000042738"/>
    </source>
</evidence>
<sequence>MMEEDQTLKFDTHNGMARVAMTAGIPVFALLFLLMGGVISLFVGVYMLGWGGLLFATPFILVLIVLRLICQKDDKAFRRCWFWWQRKMLDRRYGRLLLLTPRNSVWRIKNARRSIQKRIIAGE</sequence>
<geneLocation type="plasmid" evidence="6 7">
    <name>pSsAf2.3-1</name>
</geneLocation>
<evidence type="ECO:0000256" key="2">
    <source>
        <dbReference type="ARBA" id="ARBA00022692"/>
    </source>
</evidence>
<protein>
    <submittedName>
        <fullName evidence="6">Uncharacterized protein</fullName>
    </submittedName>
</protein>
<dbReference type="Proteomes" id="UP000042738">
    <property type="component" value="Plasmid pSsAf2.3-1"/>
</dbReference>
<accession>A0A7D5SQG8</accession>
<evidence type="ECO:0000256" key="3">
    <source>
        <dbReference type="ARBA" id="ARBA00022989"/>
    </source>
</evidence>
<keyword evidence="2 5" id="KW-0812">Transmembrane</keyword>
<name>A0A7D5SQG8_9GAMM</name>
<dbReference type="InterPro" id="IPR007792">
    <property type="entry name" value="T4SS_VirB3/TrbD/AvhB"/>
</dbReference>
<organism evidence="6 7">
    <name type="scientific">Serratia symbiotica</name>
    <dbReference type="NCBI Taxonomy" id="138074"/>
    <lineage>
        <taxon>Bacteria</taxon>
        <taxon>Pseudomonadati</taxon>
        <taxon>Pseudomonadota</taxon>
        <taxon>Gammaproteobacteria</taxon>
        <taxon>Enterobacterales</taxon>
        <taxon>Yersiniaceae</taxon>
        <taxon>Serratia</taxon>
    </lineage>
</organism>
<evidence type="ECO:0000313" key="6">
    <source>
        <dbReference type="EMBL" id="QLH64493.1"/>
    </source>
</evidence>
<keyword evidence="6" id="KW-0614">Plasmid</keyword>
<gene>
    <name evidence="6" type="ORF">SYMBAF_16615</name>
</gene>
<keyword evidence="4 5" id="KW-0472">Membrane</keyword>
<keyword evidence="3 5" id="KW-1133">Transmembrane helix</keyword>
<dbReference type="AlphaFoldDB" id="A0A7D5SQG8"/>
<dbReference type="GO" id="GO:0016020">
    <property type="term" value="C:membrane"/>
    <property type="evidence" value="ECO:0007669"/>
    <property type="project" value="UniProtKB-SubCell"/>
</dbReference>
<evidence type="ECO:0000256" key="4">
    <source>
        <dbReference type="ARBA" id="ARBA00023136"/>
    </source>
</evidence>
<evidence type="ECO:0000256" key="5">
    <source>
        <dbReference type="SAM" id="Phobius"/>
    </source>
</evidence>
<evidence type="ECO:0000256" key="1">
    <source>
        <dbReference type="ARBA" id="ARBA00004370"/>
    </source>
</evidence>
<dbReference type="Pfam" id="PF05101">
    <property type="entry name" value="VirB3"/>
    <property type="match status" value="1"/>
</dbReference>
<dbReference type="EMBL" id="CP050856">
    <property type="protein sequence ID" value="QLH64493.1"/>
    <property type="molecule type" value="Genomic_DNA"/>
</dbReference>
<feature type="transmembrane region" description="Helical" evidence="5">
    <location>
        <begin position="20"/>
        <end position="42"/>
    </location>
</feature>